<organism evidence="1 2">
    <name type="scientific">Hyella patelloides LEGE 07179</name>
    <dbReference type="NCBI Taxonomy" id="945734"/>
    <lineage>
        <taxon>Bacteria</taxon>
        <taxon>Bacillati</taxon>
        <taxon>Cyanobacteriota</taxon>
        <taxon>Cyanophyceae</taxon>
        <taxon>Pleurocapsales</taxon>
        <taxon>Hyellaceae</taxon>
        <taxon>Hyella</taxon>
    </lineage>
</organism>
<evidence type="ECO:0000313" key="1">
    <source>
        <dbReference type="EMBL" id="VEP13854.1"/>
    </source>
</evidence>
<keyword evidence="2" id="KW-1185">Reference proteome</keyword>
<dbReference type="EMBL" id="CAACVJ010000138">
    <property type="protein sequence ID" value="VEP13854.1"/>
    <property type="molecule type" value="Genomic_DNA"/>
</dbReference>
<dbReference type="AlphaFoldDB" id="A0A563VR20"/>
<protein>
    <submittedName>
        <fullName evidence="1">Uncharacterized protein</fullName>
    </submittedName>
</protein>
<accession>A0A563VR20</accession>
<dbReference type="Proteomes" id="UP000320055">
    <property type="component" value="Unassembled WGS sequence"/>
</dbReference>
<sequence>MLGNFSTFTASFNLFPFPFTRQFLIDRTLVPSVNVCEGEDSEVHH</sequence>
<gene>
    <name evidence="1" type="ORF">H1P_2220008</name>
</gene>
<name>A0A563VR20_9CYAN</name>
<evidence type="ECO:0000313" key="2">
    <source>
        <dbReference type="Proteomes" id="UP000320055"/>
    </source>
</evidence>
<reference evidence="1 2" key="1">
    <citation type="submission" date="2019-01" db="EMBL/GenBank/DDBJ databases">
        <authorList>
            <person name="Brito A."/>
        </authorList>
    </citation>
    <scope>NUCLEOTIDE SEQUENCE [LARGE SCALE GENOMIC DNA]</scope>
    <source>
        <strain evidence="1">1</strain>
    </source>
</reference>
<proteinExistence type="predicted"/>